<accession>A0A5E4GAR8</accession>
<evidence type="ECO:0000313" key="6">
    <source>
        <dbReference type="Proteomes" id="UP001054821"/>
    </source>
</evidence>
<dbReference type="OMA" id="ATRHICT"/>
<keyword evidence="1" id="KW-0378">Hydrolase</keyword>
<dbReference type="Gene3D" id="3.30.420.10">
    <property type="entry name" value="Ribonuclease H-like superfamily/Ribonuclease H"/>
    <property type="match status" value="1"/>
</dbReference>
<name>A0A5E4GAR8_PRUDU</name>
<dbReference type="GO" id="GO:0008233">
    <property type="term" value="F:peptidase activity"/>
    <property type="evidence" value="ECO:0007669"/>
    <property type="project" value="UniProtKB-KW"/>
</dbReference>
<dbReference type="SUPFAM" id="SSF53098">
    <property type="entry name" value="Ribonuclease H-like"/>
    <property type="match status" value="1"/>
</dbReference>
<evidence type="ECO:0000313" key="5">
    <source>
        <dbReference type="Proteomes" id="UP000327085"/>
    </source>
</evidence>
<dbReference type="InterPro" id="IPR039537">
    <property type="entry name" value="Retrotran_Ty1/copia-like"/>
</dbReference>
<dbReference type="EMBL" id="CABIKO010000483">
    <property type="protein sequence ID" value="VVA36864.1"/>
    <property type="molecule type" value="Genomic_DNA"/>
</dbReference>
<dbReference type="PROSITE" id="PS50994">
    <property type="entry name" value="INTEGRASE"/>
    <property type="match status" value="1"/>
</dbReference>
<dbReference type="GO" id="GO:0015074">
    <property type="term" value="P:DNA integration"/>
    <property type="evidence" value="ECO:0007669"/>
    <property type="project" value="InterPro"/>
</dbReference>
<reference evidence="3 6" key="3">
    <citation type="journal article" date="2022" name="G3 (Bethesda)">
        <title>Whole-genome sequence and methylome profiling of the almond [Prunus dulcis (Mill.) D.A. Webb] cultivar 'Nonpareil'.</title>
        <authorList>
            <person name="D'Amico-Willman K.M."/>
            <person name="Ouma W.Z."/>
            <person name="Meulia T."/>
            <person name="Sideli G.M."/>
            <person name="Gradziel T.M."/>
            <person name="Fresnedo-Ramirez J."/>
        </authorList>
    </citation>
    <scope>NUCLEOTIDE SEQUENCE [LARGE SCALE GENOMIC DNA]</scope>
    <source>
        <strain evidence="3">Clone GOH B32 T37-40</strain>
    </source>
</reference>
<sequence length="380" mass="43045">MEGLQNNMKHKRKQMSLEDLIVHIRIEEKNCMQDKVIKAKEISSKANVIEGKSSKHYNKSNFSNAKHENKLRHICGNRNTFTSYTPIRDEEEHVFMGDSRRTPAAGKGKVLLKLTFGKTLSLNDVLHVPDIRQNLVSVALLGKVGVKIVFESDQIVLTKNGLFVGKGYCNQGLFVLNVSEVINGNASTSSAYLVDSVDLWHGRLGHVNFTYIKKMKDVGLLSFPTYSEDKKCSVCIESKTTKKTCKPIQREWELLGLMHSDLGDLKQTITRGGKRYCITFIDDYSRYTKVYLLRNKDEAGEIFIKYKAEIENQLNKKIKRLRIDRGGEYDSNPFSAFGEENGIIHEVIPPYSLESNGVAERRNRTLTDMINAMLVSSGTP</sequence>
<evidence type="ECO:0000259" key="2">
    <source>
        <dbReference type="PROSITE" id="PS50994"/>
    </source>
</evidence>
<dbReference type="PANTHER" id="PTHR42648">
    <property type="entry name" value="TRANSPOSASE, PUTATIVE-RELATED"/>
    <property type="match status" value="1"/>
</dbReference>
<evidence type="ECO:0000313" key="4">
    <source>
        <dbReference type="EMBL" id="VVA36864.1"/>
    </source>
</evidence>
<dbReference type="InParanoid" id="A0A5E4GAR8"/>
<evidence type="ECO:0000256" key="1">
    <source>
        <dbReference type="ARBA" id="ARBA00022670"/>
    </source>
</evidence>
<evidence type="ECO:0000313" key="3">
    <source>
        <dbReference type="EMBL" id="KAI5310984.1"/>
    </source>
</evidence>
<dbReference type="Proteomes" id="UP000327085">
    <property type="component" value="Chromosome 2"/>
</dbReference>
<dbReference type="InterPro" id="IPR025724">
    <property type="entry name" value="GAG-pre-integrase_dom"/>
</dbReference>
<keyword evidence="1" id="KW-0645">Protease</keyword>
<dbReference type="Pfam" id="PF00665">
    <property type="entry name" value="rve"/>
    <property type="match status" value="1"/>
</dbReference>
<dbReference type="Gramene" id="VVA36864">
    <property type="protein sequence ID" value="VVA36864"/>
    <property type="gene ID" value="Prudul26B011519"/>
</dbReference>
<dbReference type="PANTHER" id="PTHR42648:SF20">
    <property type="entry name" value="RNA-DIRECTED DNA POLYMERASE"/>
    <property type="match status" value="1"/>
</dbReference>
<gene>
    <name evidence="4" type="ORF">ALMOND_2B011519</name>
    <name evidence="3" type="ORF">L3X38_026273</name>
</gene>
<organism evidence="4 5">
    <name type="scientific">Prunus dulcis</name>
    <name type="common">Almond</name>
    <name type="synonym">Amygdalus dulcis</name>
    <dbReference type="NCBI Taxonomy" id="3755"/>
    <lineage>
        <taxon>Eukaryota</taxon>
        <taxon>Viridiplantae</taxon>
        <taxon>Streptophyta</taxon>
        <taxon>Embryophyta</taxon>
        <taxon>Tracheophyta</taxon>
        <taxon>Spermatophyta</taxon>
        <taxon>Magnoliopsida</taxon>
        <taxon>eudicotyledons</taxon>
        <taxon>Gunneridae</taxon>
        <taxon>Pentapetalae</taxon>
        <taxon>rosids</taxon>
        <taxon>fabids</taxon>
        <taxon>Rosales</taxon>
        <taxon>Rosaceae</taxon>
        <taxon>Amygdaloideae</taxon>
        <taxon>Amygdaleae</taxon>
        <taxon>Prunus</taxon>
    </lineage>
</organism>
<dbReference type="InterPro" id="IPR036397">
    <property type="entry name" value="RNaseH_sf"/>
</dbReference>
<dbReference type="Proteomes" id="UP001054821">
    <property type="component" value="Unassembled WGS sequence"/>
</dbReference>
<protein>
    <submittedName>
        <fullName evidence="4">PREDICTED: retrotransposon</fullName>
    </submittedName>
</protein>
<dbReference type="Pfam" id="PF13976">
    <property type="entry name" value="gag_pre-integrs"/>
    <property type="match status" value="1"/>
</dbReference>
<dbReference type="GO" id="GO:0003676">
    <property type="term" value="F:nucleic acid binding"/>
    <property type="evidence" value="ECO:0007669"/>
    <property type="project" value="InterPro"/>
</dbReference>
<dbReference type="EMBL" id="JAJFAZ020000095">
    <property type="protein sequence ID" value="KAI5310984.1"/>
    <property type="molecule type" value="Genomic_DNA"/>
</dbReference>
<dbReference type="InterPro" id="IPR001584">
    <property type="entry name" value="Integrase_cat-core"/>
</dbReference>
<dbReference type="GO" id="GO:0006508">
    <property type="term" value="P:proteolysis"/>
    <property type="evidence" value="ECO:0007669"/>
    <property type="project" value="UniProtKB-KW"/>
</dbReference>
<dbReference type="Pfam" id="PF22936">
    <property type="entry name" value="Pol_BBD"/>
    <property type="match status" value="1"/>
</dbReference>
<dbReference type="InterPro" id="IPR054722">
    <property type="entry name" value="PolX-like_BBD"/>
</dbReference>
<feature type="domain" description="Integrase catalytic" evidence="2">
    <location>
        <begin position="243"/>
        <end position="380"/>
    </location>
</feature>
<proteinExistence type="predicted"/>
<dbReference type="InterPro" id="IPR012337">
    <property type="entry name" value="RNaseH-like_sf"/>
</dbReference>
<keyword evidence="6" id="KW-1185">Reference proteome</keyword>
<dbReference type="AlphaFoldDB" id="A0A5E4GAR8"/>
<reference evidence="4" key="1">
    <citation type="submission" date="2019-07" db="EMBL/GenBank/DDBJ databases">
        <authorList>
            <person name="Alioto T."/>
            <person name="Alioto T."/>
            <person name="Gomez Garrido J."/>
        </authorList>
    </citation>
    <scope>NUCLEOTIDE SEQUENCE</scope>
</reference>
<reference evidence="5" key="2">
    <citation type="journal article" date="2020" name="Plant J.">
        <title>Transposons played a major role in the diversification between the closely related almond and peach genomes: results from the almond genome sequence.</title>
        <authorList>
            <person name="Alioto T."/>
            <person name="Alexiou K.G."/>
            <person name="Bardil A."/>
            <person name="Barteri F."/>
            <person name="Castanera R."/>
            <person name="Cruz F."/>
            <person name="Dhingra A."/>
            <person name="Duval H."/>
            <person name="Fernandez I Marti A."/>
            <person name="Frias L."/>
            <person name="Galan B."/>
            <person name="Garcia J.L."/>
            <person name="Howad W."/>
            <person name="Gomez-Garrido J."/>
            <person name="Gut M."/>
            <person name="Julca I."/>
            <person name="Morata J."/>
            <person name="Puigdomenech P."/>
            <person name="Ribeca P."/>
            <person name="Rubio Cabetas M.J."/>
            <person name="Vlasova A."/>
            <person name="Wirthensohn M."/>
            <person name="Garcia-Mas J."/>
            <person name="Gabaldon T."/>
            <person name="Casacuberta J.M."/>
            <person name="Arus P."/>
        </authorList>
    </citation>
    <scope>NUCLEOTIDE SEQUENCE [LARGE SCALE GENOMIC DNA]</scope>
    <source>
        <strain evidence="5">cv. Texas</strain>
    </source>
</reference>